<keyword evidence="2" id="KW-0812">Transmembrane</keyword>
<name>A0A7Z0WI93_9PSEU</name>
<feature type="compositionally biased region" description="Gly residues" evidence="1">
    <location>
        <begin position="347"/>
        <end position="359"/>
    </location>
</feature>
<organism evidence="4 5">
    <name type="scientific">Actinophytocola xinjiangensis</name>
    <dbReference type="NCBI Taxonomy" id="485602"/>
    <lineage>
        <taxon>Bacteria</taxon>
        <taxon>Bacillati</taxon>
        <taxon>Actinomycetota</taxon>
        <taxon>Actinomycetes</taxon>
        <taxon>Pseudonocardiales</taxon>
        <taxon>Pseudonocardiaceae</taxon>
    </lineage>
</organism>
<feature type="transmembrane region" description="Helical" evidence="2">
    <location>
        <begin position="20"/>
        <end position="38"/>
    </location>
</feature>
<feature type="compositionally biased region" description="Gly residues" evidence="1">
    <location>
        <begin position="585"/>
        <end position="595"/>
    </location>
</feature>
<feature type="region of interest" description="Disordered" evidence="1">
    <location>
        <begin position="158"/>
        <end position="455"/>
    </location>
</feature>
<proteinExistence type="predicted"/>
<sequence length="769" mass="76536">MNARRDSSSEASRGSFGGRLLLTAAVLLGLGATGALVLTEEGRWLKLGIVAALWAALAGAFVAARYRRQVVDQEDVLAERHERYQLELEKEIAARREYELEVAAEARREADEQARDDLAALRQEMFGLRQTLEGLLGGEFLVERYALRAESTRMRSIPDERELKRLPPATAIVHDAQTDLIEPVGKPSTSPKRKVEPLPRRPGSPGGRATPPRPGKPPVVEGRPVHPAEQSDRWFVPDGLGTNPTPAPTPTPAPSPAPAEPRAKGSRRKAQPNKRSAVVSDYVEPVGAPRSGRLPDPAHDRPPTRHAESSGYGPAVPGPDAPGRAENSGVLPAVARADQNGFPTGPEGSGYGSAVGGSRLGQSDNPGPPPGGFAPGPEGFGSGPGGPGSGGPDGFGSAPGGFRSGPEGSGFGQPAGGFGAGPEGSGFGKAAGGFRSGPEGSGFGQPAGGFAAGPEGSGFGRAAGGFAAGPEGSGFGAAAGFGAGPEGSGFGQSAGGFVGGPEGSGFGRAAGGFAAGPEGSGYGAAASGSGADGFGAAGGGFGPGSGFPGPESSGYGSATGGFGPGGPDGLAATSGGFVPADYGSAAGGFGPGGGDLSHTEPPPGGFGAGPGGSGYGPPINRAEASGYGQPVNRADGYGPPGNPADGYGPPAHRAEMSGYGHAVNPADGYRPPGHRAEASGYGQAVNPADGYRPPVNRADGHGQPPAQPPVDGGGRRRRAEGQPTWQESRDAGTPEPASGSHAAGKSVSELLASHGGGRPNTPRRRRRKD</sequence>
<feature type="region of interest" description="Disordered" evidence="1">
    <location>
        <begin position="585"/>
        <end position="769"/>
    </location>
</feature>
<feature type="compositionally biased region" description="Gly residues" evidence="1">
    <location>
        <begin position="378"/>
        <end position="455"/>
    </location>
</feature>
<feature type="compositionally biased region" description="Gly residues" evidence="1">
    <location>
        <begin position="605"/>
        <end position="615"/>
    </location>
</feature>
<dbReference type="RefSeq" id="WP_075135641.1">
    <property type="nucleotide sequence ID" value="NZ_MSIF01000014.1"/>
</dbReference>
<keyword evidence="2" id="KW-0472">Membrane</keyword>
<dbReference type="AlphaFoldDB" id="A0A7Z0WI93"/>
<evidence type="ECO:0000256" key="2">
    <source>
        <dbReference type="SAM" id="Phobius"/>
    </source>
</evidence>
<feature type="domain" description="DUF6779" evidence="3">
    <location>
        <begin position="45"/>
        <end position="153"/>
    </location>
</feature>
<feature type="compositionally biased region" description="Pro residues" evidence="1">
    <location>
        <begin position="245"/>
        <end position="259"/>
    </location>
</feature>
<feature type="compositionally biased region" description="Basic and acidic residues" evidence="1">
    <location>
        <begin position="223"/>
        <end position="232"/>
    </location>
</feature>
<feature type="region of interest" description="Disordered" evidence="1">
    <location>
        <begin position="542"/>
        <end position="561"/>
    </location>
</feature>
<evidence type="ECO:0000313" key="5">
    <source>
        <dbReference type="Proteomes" id="UP000185696"/>
    </source>
</evidence>
<feature type="transmembrane region" description="Helical" evidence="2">
    <location>
        <begin position="44"/>
        <end position="64"/>
    </location>
</feature>
<gene>
    <name evidence="4" type="ORF">BLA60_26125</name>
</gene>
<evidence type="ECO:0000259" key="3">
    <source>
        <dbReference type="Pfam" id="PF20570"/>
    </source>
</evidence>
<dbReference type="OrthoDB" id="4774085at2"/>
<protein>
    <recommendedName>
        <fullName evidence="3">DUF6779 domain-containing protein</fullName>
    </recommendedName>
</protein>
<dbReference type="EMBL" id="MSIF01000014">
    <property type="protein sequence ID" value="OLF07801.1"/>
    <property type="molecule type" value="Genomic_DNA"/>
</dbReference>
<keyword evidence="2" id="KW-1133">Transmembrane helix</keyword>
<evidence type="ECO:0000313" key="4">
    <source>
        <dbReference type="EMBL" id="OLF07801.1"/>
    </source>
</evidence>
<dbReference type="Pfam" id="PF20570">
    <property type="entry name" value="DUF6779"/>
    <property type="match status" value="1"/>
</dbReference>
<keyword evidence="5" id="KW-1185">Reference proteome</keyword>
<dbReference type="Proteomes" id="UP000185696">
    <property type="component" value="Unassembled WGS sequence"/>
</dbReference>
<feature type="compositionally biased region" description="Low complexity" evidence="1">
    <location>
        <begin position="201"/>
        <end position="210"/>
    </location>
</feature>
<reference evidence="4 5" key="1">
    <citation type="submission" date="2016-12" db="EMBL/GenBank/DDBJ databases">
        <title>The draft genome sequence of Actinophytocola xinjiangensis.</title>
        <authorList>
            <person name="Wang W."/>
            <person name="Yuan L."/>
        </authorList>
    </citation>
    <scope>NUCLEOTIDE SEQUENCE [LARGE SCALE GENOMIC DNA]</scope>
    <source>
        <strain evidence="4 5">CGMCC 4.4663</strain>
    </source>
</reference>
<dbReference type="InterPro" id="IPR046706">
    <property type="entry name" value="DUF6779"/>
</dbReference>
<accession>A0A7Z0WI93</accession>
<feature type="compositionally biased region" description="Basic and acidic residues" evidence="1">
    <location>
        <begin position="296"/>
        <end position="308"/>
    </location>
</feature>
<comment type="caution">
    <text evidence="4">The sequence shown here is derived from an EMBL/GenBank/DDBJ whole genome shotgun (WGS) entry which is preliminary data.</text>
</comment>
<evidence type="ECO:0000256" key="1">
    <source>
        <dbReference type="SAM" id="MobiDB-lite"/>
    </source>
</evidence>